<gene>
    <name evidence="2" type="ORF">SDC9_114438</name>
</gene>
<proteinExistence type="predicted"/>
<feature type="compositionally biased region" description="Low complexity" evidence="1">
    <location>
        <begin position="174"/>
        <end position="198"/>
    </location>
</feature>
<dbReference type="AlphaFoldDB" id="A0A645BQE9"/>
<accession>A0A645BQE9</accession>
<sequence>MPKLSSADTPPEKSSDCLPVSTIAESGVITRMPLVCISIVASAFQYGWAPTLMPATTTFTTPPAWVYSTTRRSAAATQSRFSLPDSIEIRAPELSVYHSTGTPSASARSRAAMTRRHSGAASAPSPLVGSPHSRIRVMPSGCRAVGVVTRPAMIPAVFRPYGRSTGTSRSGRPAGTVGSRSSSTRVPPSASAPASSYG</sequence>
<feature type="region of interest" description="Disordered" evidence="1">
    <location>
        <begin position="98"/>
        <end position="132"/>
    </location>
</feature>
<protein>
    <submittedName>
        <fullName evidence="2">Uncharacterized protein</fullName>
    </submittedName>
</protein>
<comment type="caution">
    <text evidence="2">The sequence shown here is derived from an EMBL/GenBank/DDBJ whole genome shotgun (WGS) entry which is preliminary data.</text>
</comment>
<evidence type="ECO:0000313" key="2">
    <source>
        <dbReference type="EMBL" id="MPM67515.1"/>
    </source>
</evidence>
<organism evidence="2">
    <name type="scientific">bioreactor metagenome</name>
    <dbReference type="NCBI Taxonomy" id="1076179"/>
    <lineage>
        <taxon>unclassified sequences</taxon>
        <taxon>metagenomes</taxon>
        <taxon>ecological metagenomes</taxon>
    </lineage>
</organism>
<dbReference type="EMBL" id="VSSQ01021738">
    <property type="protein sequence ID" value="MPM67515.1"/>
    <property type="molecule type" value="Genomic_DNA"/>
</dbReference>
<evidence type="ECO:0000256" key="1">
    <source>
        <dbReference type="SAM" id="MobiDB-lite"/>
    </source>
</evidence>
<feature type="region of interest" description="Disordered" evidence="1">
    <location>
        <begin position="159"/>
        <end position="198"/>
    </location>
</feature>
<name>A0A645BQE9_9ZZZZ</name>
<reference evidence="2" key="1">
    <citation type="submission" date="2019-08" db="EMBL/GenBank/DDBJ databases">
        <authorList>
            <person name="Kucharzyk K."/>
            <person name="Murdoch R.W."/>
            <person name="Higgins S."/>
            <person name="Loffler F."/>
        </authorList>
    </citation>
    <scope>NUCLEOTIDE SEQUENCE</scope>
</reference>